<dbReference type="STRING" id="301148.B4135_1412"/>
<dbReference type="EMBL" id="LQYT01000012">
    <property type="protein sequence ID" value="KYD22282.1"/>
    <property type="molecule type" value="Genomic_DNA"/>
</dbReference>
<gene>
    <name evidence="1" type="ORF">B4135_1412</name>
</gene>
<protein>
    <submittedName>
        <fullName evidence="1">Uncharacterized protein</fullName>
    </submittedName>
</protein>
<dbReference type="Proteomes" id="UP000075683">
    <property type="component" value="Unassembled WGS sequence"/>
</dbReference>
<organism evidence="1 2">
    <name type="scientific">Caldibacillus debilis</name>
    <dbReference type="NCBI Taxonomy" id="301148"/>
    <lineage>
        <taxon>Bacteria</taxon>
        <taxon>Bacillati</taxon>
        <taxon>Bacillota</taxon>
        <taxon>Bacilli</taxon>
        <taxon>Bacillales</taxon>
        <taxon>Bacillaceae</taxon>
        <taxon>Caldibacillus</taxon>
    </lineage>
</organism>
<sequence>MIAYDAAADCPAGTRFFSVPLRFSIGQNRISDGRKINGTAAGDPAAALR</sequence>
<evidence type="ECO:0000313" key="1">
    <source>
        <dbReference type="EMBL" id="KYD22282.1"/>
    </source>
</evidence>
<evidence type="ECO:0000313" key="2">
    <source>
        <dbReference type="Proteomes" id="UP000075683"/>
    </source>
</evidence>
<accession>A0A150MDA4</accession>
<proteinExistence type="predicted"/>
<dbReference type="AlphaFoldDB" id="A0A150MDA4"/>
<reference evidence="1 2" key="1">
    <citation type="submission" date="2016-01" db="EMBL/GenBank/DDBJ databases">
        <title>Draft Genome Sequences of Seven Thermophilic Sporeformers Isolated from Foods.</title>
        <authorList>
            <person name="Berendsen E.M."/>
            <person name="Wells-Bennik M.H."/>
            <person name="Krawcyk A.O."/>
            <person name="De Jong A."/>
            <person name="Holsappel S."/>
            <person name="Eijlander R.T."/>
            <person name="Kuipers O.P."/>
        </authorList>
    </citation>
    <scope>NUCLEOTIDE SEQUENCE [LARGE SCALE GENOMIC DNA]</scope>
    <source>
        <strain evidence="1 2">B4135</strain>
    </source>
</reference>
<comment type="caution">
    <text evidence="1">The sequence shown here is derived from an EMBL/GenBank/DDBJ whole genome shotgun (WGS) entry which is preliminary data.</text>
</comment>
<name>A0A150MDA4_9BACI</name>